<dbReference type="SUPFAM" id="SSF54197">
    <property type="entry name" value="HIT-like"/>
    <property type="match status" value="2"/>
</dbReference>
<proteinExistence type="inferred from homology"/>
<evidence type="ECO:0000256" key="13">
    <source>
        <dbReference type="ARBA" id="ARBA00030549"/>
    </source>
</evidence>
<comment type="caution">
    <text evidence="17">The sequence shown here is derived from an EMBL/GenBank/DDBJ whole genome shotgun (WGS) entry which is preliminary data.</text>
</comment>
<dbReference type="InterPro" id="IPR019779">
    <property type="entry name" value="GalP_UDPtransf1_His-AS"/>
</dbReference>
<keyword evidence="12" id="KW-0119">Carbohydrate metabolism</keyword>
<dbReference type="PANTHER" id="PTHR11943">
    <property type="entry name" value="GALACTOSE-1-PHOSPHATE URIDYLYLTRANSFERASE"/>
    <property type="match status" value="1"/>
</dbReference>
<evidence type="ECO:0000313" key="17">
    <source>
        <dbReference type="EMBL" id="MXP14695.1"/>
    </source>
</evidence>
<evidence type="ECO:0000256" key="11">
    <source>
        <dbReference type="ARBA" id="ARBA00023144"/>
    </source>
</evidence>
<dbReference type="OrthoDB" id="9769064at2"/>
<protein>
    <recommendedName>
        <fullName evidence="6">Galactose-1-phosphate uridylyltransferase</fullName>
        <ecNumber evidence="5">2.7.7.12</ecNumber>
    </recommendedName>
    <alternativeName>
        <fullName evidence="13">UDP-glucose--hexose-1-phosphate uridylyltransferase</fullName>
    </alternativeName>
</protein>
<dbReference type="PIRSF" id="PIRSF000808">
    <property type="entry name" value="GalT"/>
    <property type="match status" value="1"/>
</dbReference>
<evidence type="ECO:0000256" key="3">
    <source>
        <dbReference type="ARBA" id="ARBA00004947"/>
    </source>
</evidence>
<comment type="pathway">
    <text evidence="3">Carbohydrate metabolism; galactose metabolism.</text>
</comment>
<keyword evidence="8 17" id="KW-0548">Nucleotidyltransferase</keyword>
<gene>
    <name evidence="17" type="ORF">GRI44_08020</name>
</gene>
<dbReference type="InterPro" id="IPR005849">
    <property type="entry name" value="GalP_Utransf_N"/>
</dbReference>
<evidence type="ECO:0000259" key="16">
    <source>
        <dbReference type="Pfam" id="PF02744"/>
    </source>
</evidence>
<dbReference type="Pfam" id="PF02744">
    <property type="entry name" value="GalP_UDP_tr_C"/>
    <property type="match status" value="1"/>
</dbReference>
<dbReference type="PANTHER" id="PTHR11943:SF1">
    <property type="entry name" value="GALACTOSE-1-PHOSPHATE URIDYLYLTRANSFERASE"/>
    <property type="match status" value="1"/>
</dbReference>
<evidence type="ECO:0000256" key="12">
    <source>
        <dbReference type="ARBA" id="ARBA00023277"/>
    </source>
</evidence>
<dbReference type="EC" id="2.7.7.12" evidence="5"/>
<keyword evidence="11" id="KW-0299">Galactose metabolism</keyword>
<comment type="cofactor">
    <cofactor evidence="2">
        <name>Zn(2+)</name>
        <dbReference type="ChEBI" id="CHEBI:29105"/>
    </cofactor>
</comment>
<dbReference type="InterPro" id="IPR001937">
    <property type="entry name" value="GalP_UDPtransf1"/>
</dbReference>
<dbReference type="PROSITE" id="PS00117">
    <property type="entry name" value="GAL_P_UDP_TRANSF_I"/>
    <property type="match status" value="1"/>
</dbReference>
<evidence type="ECO:0000256" key="10">
    <source>
        <dbReference type="ARBA" id="ARBA00022833"/>
    </source>
</evidence>
<accession>A0A6L7GGQ3</accession>
<dbReference type="RefSeq" id="WP_160600988.1">
    <property type="nucleotide sequence ID" value="NZ_WTYU01000001.1"/>
</dbReference>
<reference evidence="17 18" key="1">
    <citation type="submission" date="2019-12" db="EMBL/GenBank/DDBJ databases">
        <title>Genomic-based taxomic classification of the family Erythrobacteraceae.</title>
        <authorList>
            <person name="Xu L."/>
        </authorList>
    </citation>
    <scope>NUCLEOTIDE SEQUENCE [LARGE SCALE GENOMIC DNA]</scope>
    <source>
        <strain evidence="17 18">KCTC 52259</strain>
    </source>
</reference>
<comment type="similarity">
    <text evidence="4">Belongs to the galactose-1-phosphate uridylyltransferase type 1 family.</text>
</comment>
<dbReference type="GO" id="GO:0008108">
    <property type="term" value="F:UDP-glucose:hexose-1-phosphate uridylyltransferase activity"/>
    <property type="evidence" value="ECO:0007669"/>
    <property type="project" value="UniProtKB-EC"/>
</dbReference>
<evidence type="ECO:0000256" key="7">
    <source>
        <dbReference type="ARBA" id="ARBA00022679"/>
    </source>
</evidence>
<dbReference type="InterPro" id="IPR036265">
    <property type="entry name" value="HIT-like_sf"/>
</dbReference>
<evidence type="ECO:0000313" key="18">
    <source>
        <dbReference type="Proteomes" id="UP000473531"/>
    </source>
</evidence>
<dbReference type="EMBL" id="WTYU01000001">
    <property type="protein sequence ID" value="MXP14695.1"/>
    <property type="molecule type" value="Genomic_DNA"/>
</dbReference>
<dbReference type="InterPro" id="IPR005850">
    <property type="entry name" value="GalP_Utransf_C"/>
</dbReference>
<keyword evidence="7 17" id="KW-0808">Transferase</keyword>
<evidence type="ECO:0000259" key="15">
    <source>
        <dbReference type="Pfam" id="PF01087"/>
    </source>
</evidence>
<dbReference type="AlphaFoldDB" id="A0A6L7GGQ3"/>
<keyword evidence="9" id="KW-0479">Metal-binding</keyword>
<evidence type="ECO:0000256" key="14">
    <source>
        <dbReference type="PIRSR" id="PIRSR000808-1"/>
    </source>
</evidence>
<evidence type="ECO:0000256" key="6">
    <source>
        <dbReference type="ARBA" id="ARBA00016340"/>
    </source>
</evidence>
<feature type="domain" description="Galactose-1-phosphate uridyl transferase N-terminal" evidence="15">
    <location>
        <begin position="59"/>
        <end position="207"/>
    </location>
</feature>
<evidence type="ECO:0000256" key="9">
    <source>
        <dbReference type="ARBA" id="ARBA00022723"/>
    </source>
</evidence>
<dbReference type="GO" id="GO:0008270">
    <property type="term" value="F:zinc ion binding"/>
    <property type="evidence" value="ECO:0007669"/>
    <property type="project" value="InterPro"/>
</dbReference>
<evidence type="ECO:0000256" key="5">
    <source>
        <dbReference type="ARBA" id="ARBA00012384"/>
    </source>
</evidence>
<keyword evidence="10" id="KW-0862">Zinc</keyword>
<feature type="active site" description="Tele-UMP-histidine intermediate" evidence="14">
    <location>
        <position position="201"/>
    </location>
</feature>
<dbReference type="GO" id="GO:0033499">
    <property type="term" value="P:galactose catabolic process via UDP-galactose, Leloir pathway"/>
    <property type="evidence" value="ECO:0007669"/>
    <property type="project" value="TreeGrafter"/>
</dbReference>
<feature type="domain" description="Galactose-1-phosphate uridyl transferase C-terminal" evidence="16">
    <location>
        <begin position="249"/>
        <end position="329"/>
    </location>
</feature>
<evidence type="ECO:0000256" key="2">
    <source>
        <dbReference type="ARBA" id="ARBA00001947"/>
    </source>
</evidence>
<dbReference type="Gene3D" id="3.30.428.10">
    <property type="entry name" value="HIT-like"/>
    <property type="match status" value="2"/>
</dbReference>
<sequence>MGNSADDLCQLLQAEAGRDIFCRSFAKADGRMLHLYGYAPHTALPLPQPADAIAAGGELRRHPLRGEWNIYAAHRQNRTYKPGASDDPLAPSQPGMAPTEIPFENFELAVFDNKFAGLHPDAVLSNAAAGIETAPATGKCEVVVYAPDGDGDLHSLGQDRRRLLIAAWIDRYAALFAKGCDYVMPFENRGDAVGVTLHHPHGQIYGFGKVPLVQQRAVAAFAGGYDLGAEIARSMPELGLAEAGGMAAFCPRFARFPYEVWIAPLRQTEGLWDANEEERGGFAHLLGEITRRYDAFFREPTPTMMALHCAPRGGAENYHWTAQFYPLLRAPGRTKYLAAVEQHSGVFTVDVMPEAAAAALRDA</sequence>
<evidence type="ECO:0000256" key="8">
    <source>
        <dbReference type="ARBA" id="ARBA00022695"/>
    </source>
</evidence>
<dbReference type="Pfam" id="PF01087">
    <property type="entry name" value="GalP_UDP_transf"/>
    <property type="match status" value="1"/>
</dbReference>
<organism evidence="17 18">
    <name type="scientific">Allopontixanthobacter confluentis</name>
    <dbReference type="NCBI Taxonomy" id="1849021"/>
    <lineage>
        <taxon>Bacteria</taxon>
        <taxon>Pseudomonadati</taxon>
        <taxon>Pseudomonadota</taxon>
        <taxon>Alphaproteobacteria</taxon>
        <taxon>Sphingomonadales</taxon>
        <taxon>Erythrobacteraceae</taxon>
        <taxon>Allopontixanthobacter</taxon>
    </lineage>
</organism>
<evidence type="ECO:0000256" key="4">
    <source>
        <dbReference type="ARBA" id="ARBA00010951"/>
    </source>
</evidence>
<dbReference type="Proteomes" id="UP000473531">
    <property type="component" value="Unassembled WGS sequence"/>
</dbReference>
<name>A0A6L7GGQ3_9SPHN</name>
<evidence type="ECO:0000256" key="1">
    <source>
        <dbReference type="ARBA" id="ARBA00001107"/>
    </source>
</evidence>
<comment type="catalytic activity">
    <reaction evidence="1">
        <text>alpha-D-galactose 1-phosphate + UDP-alpha-D-glucose = alpha-D-glucose 1-phosphate + UDP-alpha-D-galactose</text>
        <dbReference type="Rhea" id="RHEA:13989"/>
        <dbReference type="ChEBI" id="CHEBI:58336"/>
        <dbReference type="ChEBI" id="CHEBI:58601"/>
        <dbReference type="ChEBI" id="CHEBI:58885"/>
        <dbReference type="ChEBI" id="CHEBI:66914"/>
        <dbReference type="EC" id="2.7.7.12"/>
    </reaction>
</comment>
<dbReference type="GO" id="GO:0005737">
    <property type="term" value="C:cytoplasm"/>
    <property type="evidence" value="ECO:0007669"/>
    <property type="project" value="TreeGrafter"/>
</dbReference>
<keyword evidence="18" id="KW-1185">Reference proteome</keyword>